<comment type="caution">
    <text evidence="15">The sequence shown here is derived from an EMBL/GenBank/DDBJ whole genome shotgun (WGS) entry which is preliminary data.</text>
</comment>
<dbReference type="Proteomes" id="UP000631114">
    <property type="component" value="Unassembled WGS sequence"/>
</dbReference>
<accession>A0A835IM69</accession>
<dbReference type="InterPro" id="IPR035979">
    <property type="entry name" value="RBD_domain_sf"/>
</dbReference>
<dbReference type="AlphaFoldDB" id="A0A835IM69"/>
<evidence type="ECO:0000313" key="16">
    <source>
        <dbReference type="Proteomes" id="UP000631114"/>
    </source>
</evidence>
<dbReference type="FunFam" id="3.30.70.330:FF:000476">
    <property type="entry name" value="Zinc finger CCCH domain-containing protein 4"/>
    <property type="match status" value="1"/>
</dbReference>
<evidence type="ECO:0000313" key="15">
    <source>
        <dbReference type="EMBL" id="KAF9619128.1"/>
    </source>
</evidence>
<feature type="domain" description="C3H1-type" evidence="14">
    <location>
        <begin position="80"/>
        <end position="107"/>
    </location>
</feature>
<dbReference type="GO" id="GO:0008270">
    <property type="term" value="F:zinc ion binding"/>
    <property type="evidence" value="ECO:0007669"/>
    <property type="project" value="UniProtKB-KW"/>
</dbReference>
<dbReference type="GO" id="GO:0006397">
    <property type="term" value="P:mRNA processing"/>
    <property type="evidence" value="ECO:0007669"/>
    <property type="project" value="UniProtKB-KW"/>
</dbReference>
<keyword evidence="7 12" id="KW-0862">Zinc</keyword>
<name>A0A835IM69_9MAGN</name>
<dbReference type="InterPro" id="IPR012677">
    <property type="entry name" value="Nucleotide-bd_a/b_plait_sf"/>
</dbReference>
<dbReference type="PANTHER" id="PTHR14089:SF6">
    <property type="entry name" value="PRE-MRNA-SPLICING FACTOR RBM22"/>
    <property type="match status" value="1"/>
</dbReference>
<dbReference type="FunFam" id="4.10.1000.10:FF:000006">
    <property type="entry name" value="Putative pre-mrna-splicing factor rbm22"/>
    <property type="match status" value="1"/>
</dbReference>
<evidence type="ECO:0000256" key="2">
    <source>
        <dbReference type="ARBA" id="ARBA00007781"/>
    </source>
</evidence>
<evidence type="ECO:0000256" key="12">
    <source>
        <dbReference type="PROSITE-ProRule" id="PRU00723"/>
    </source>
</evidence>
<dbReference type="SMART" id="SM00360">
    <property type="entry name" value="RRM"/>
    <property type="match status" value="1"/>
</dbReference>
<dbReference type="GO" id="GO:0000974">
    <property type="term" value="C:Prp19 complex"/>
    <property type="evidence" value="ECO:0007669"/>
    <property type="project" value="TreeGrafter"/>
</dbReference>
<dbReference type="GO" id="GO:0071006">
    <property type="term" value="C:U2-type catalytic step 1 spliceosome"/>
    <property type="evidence" value="ECO:0007669"/>
    <property type="project" value="TreeGrafter"/>
</dbReference>
<organism evidence="15 16">
    <name type="scientific">Coptis chinensis</name>
    <dbReference type="NCBI Taxonomy" id="261450"/>
    <lineage>
        <taxon>Eukaryota</taxon>
        <taxon>Viridiplantae</taxon>
        <taxon>Streptophyta</taxon>
        <taxon>Embryophyta</taxon>
        <taxon>Tracheophyta</taxon>
        <taxon>Spermatophyta</taxon>
        <taxon>Magnoliopsida</taxon>
        <taxon>Ranunculales</taxon>
        <taxon>Ranunculaceae</taxon>
        <taxon>Coptidoideae</taxon>
        <taxon>Coptis</taxon>
    </lineage>
</organism>
<comment type="subcellular location">
    <subcellularLocation>
        <location evidence="1">Nucleus</location>
    </subcellularLocation>
</comment>
<proteinExistence type="inferred from homology"/>
<dbReference type="Pfam" id="PF00076">
    <property type="entry name" value="RRM_1"/>
    <property type="match status" value="1"/>
</dbReference>
<dbReference type="InterPro" id="IPR032297">
    <property type="entry name" value="Torus"/>
</dbReference>
<dbReference type="EMBL" id="JADFTS010000002">
    <property type="protein sequence ID" value="KAF9619128.1"/>
    <property type="molecule type" value="Genomic_DNA"/>
</dbReference>
<evidence type="ECO:0000256" key="5">
    <source>
        <dbReference type="ARBA" id="ARBA00022728"/>
    </source>
</evidence>
<evidence type="ECO:0000256" key="7">
    <source>
        <dbReference type="ARBA" id="ARBA00022833"/>
    </source>
</evidence>
<dbReference type="GO" id="GO:0008380">
    <property type="term" value="P:RNA splicing"/>
    <property type="evidence" value="ECO:0007669"/>
    <property type="project" value="UniProtKB-KW"/>
</dbReference>
<dbReference type="Pfam" id="PF16131">
    <property type="entry name" value="Torus"/>
    <property type="match status" value="1"/>
</dbReference>
<evidence type="ECO:0000259" key="14">
    <source>
        <dbReference type="PROSITE" id="PS50103"/>
    </source>
</evidence>
<dbReference type="Pfam" id="PF21369">
    <property type="entry name" value="STL11_N"/>
    <property type="match status" value="1"/>
</dbReference>
<evidence type="ECO:0000256" key="4">
    <source>
        <dbReference type="ARBA" id="ARBA00022723"/>
    </source>
</evidence>
<dbReference type="PROSITE" id="PS50102">
    <property type="entry name" value="RRM"/>
    <property type="match status" value="1"/>
</dbReference>
<keyword evidence="5" id="KW-0747">Spliceosome</keyword>
<keyword evidence="8 11" id="KW-0694">RNA-binding</keyword>
<dbReference type="SMART" id="SM00356">
    <property type="entry name" value="ZnF_C3H1"/>
    <property type="match status" value="1"/>
</dbReference>
<dbReference type="InterPro" id="IPR000504">
    <property type="entry name" value="RRM_dom"/>
</dbReference>
<dbReference type="Gene3D" id="4.10.1000.10">
    <property type="entry name" value="Zinc finger, CCCH-type"/>
    <property type="match status" value="1"/>
</dbReference>
<evidence type="ECO:0000256" key="1">
    <source>
        <dbReference type="ARBA" id="ARBA00004123"/>
    </source>
</evidence>
<keyword evidence="3" id="KW-0507">mRNA processing</keyword>
<feature type="domain" description="RRM" evidence="13">
    <location>
        <begin position="151"/>
        <end position="224"/>
    </location>
</feature>
<dbReference type="PANTHER" id="PTHR14089">
    <property type="entry name" value="PRE-MRNA-SPLICING FACTOR RBM22"/>
    <property type="match status" value="1"/>
</dbReference>
<dbReference type="InterPro" id="IPR039171">
    <property type="entry name" value="Cwc2/Slt11"/>
</dbReference>
<gene>
    <name evidence="15" type="ORF">IFM89_005142</name>
</gene>
<comment type="similarity">
    <text evidence="2">Belongs to the SLT11 family.</text>
</comment>
<reference evidence="15 16" key="1">
    <citation type="submission" date="2020-10" db="EMBL/GenBank/DDBJ databases">
        <title>The Coptis chinensis genome and diversification of protoberbering-type alkaloids.</title>
        <authorList>
            <person name="Wang B."/>
            <person name="Shu S."/>
            <person name="Song C."/>
            <person name="Liu Y."/>
        </authorList>
    </citation>
    <scope>NUCLEOTIDE SEQUENCE [LARGE SCALE GENOMIC DNA]</scope>
    <source>
        <strain evidence="15">HL-2020</strain>
        <tissue evidence="15">Leaf</tissue>
    </source>
</reference>
<dbReference type="SUPFAM" id="SSF54928">
    <property type="entry name" value="RNA-binding domain, RBD"/>
    <property type="match status" value="1"/>
</dbReference>
<feature type="zinc finger region" description="C3H1-type" evidence="12">
    <location>
        <begin position="80"/>
        <end position="107"/>
    </location>
</feature>
<evidence type="ECO:0000256" key="3">
    <source>
        <dbReference type="ARBA" id="ARBA00022664"/>
    </source>
</evidence>
<evidence type="ECO:0000256" key="9">
    <source>
        <dbReference type="ARBA" id="ARBA00023187"/>
    </source>
</evidence>
<evidence type="ECO:0000259" key="13">
    <source>
        <dbReference type="PROSITE" id="PS50102"/>
    </source>
</evidence>
<keyword evidence="4 12" id="KW-0479">Metal-binding</keyword>
<evidence type="ECO:0000256" key="6">
    <source>
        <dbReference type="ARBA" id="ARBA00022771"/>
    </source>
</evidence>
<keyword evidence="10" id="KW-0539">Nucleus</keyword>
<keyword evidence="6 12" id="KW-0863">Zinc-finger</keyword>
<keyword evidence="9" id="KW-0508">mRNA splicing</keyword>
<evidence type="ECO:0000256" key="8">
    <source>
        <dbReference type="ARBA" id="ARBA00022884"/>
    </source>
</evidence>
<evidence type="ECO:0000256" key="11">
    <source>
        <dbReference type="PROSITE-ProRule" id="PRU00176"/>
    </source>
</evidence>
<keyword evidence="16" id="KW-1185">Reference proteome</keyword>
<dbReference type="SUPFAM" id="SSF90229">
    <property type="entry name" value="CCCH zinc finger"/>
    <property type="match status" value="1"/>
</dbReference>
<dbReference type="Gene3D" id="3.30.70.330">
    <property type="match status" value="1"/>
</dbReference>
<dbReference type="GO" id="GO:0036002">
    <property type="term" value="F:pre-mRNA binding"/>
    <property type="evidence" value="ECO:0007669"/>
    <property type="project" value="TreeGrafter"/>
</dbReference>
<protein>
    <submittedName>
        <fullName evidence="15">Uncharacterized protein</fullName>
    </submittedName>
</protein>
<sequence length="321" mass="36456">MQSLYAVCKWQPAPRAGYKKTEICQTCSNLKLVCQVCILDLDHGLPVQARAGIDYQSSYGKARPDDTLLKLQRTQPYYVRNKPHVCSFYVRGGCTRGDECPYRHEMPITGDLAKQNIKDRYFGNKDPVALKLLNKAGEMPSLLPPADESVKTLYVGGLDNRISEDDLRDYFYAHGQIESLRMVIQRACAFVTYTTREEAEKAAEELSNKVVIQGLRLKLSWGKSQTAKKTLESNGGKEGRHGEMMIRASTSQQHNQYYQLPGTEEQQPKPFTIPMFLLPCLDRAIIPQWILRGWVLLLHLSKAHAMFLVPQDFSFLTSLHV</sequence>
<dbReference type="GO" id="GO:0017070">
    <property type="term" value="F:U6 snRNA binding"/>
    <property type="evidence" value="ECO:0007669"/>
    <property type="project" value="TreeGrafter"/>
</dbReference>
<evidence type="ECO:0000256" key="10">
    <source>
        <dbReference type="ARBA" id="ARBA00023242"/>
    </source>
</evidence>
<dbReference type="PROSITE" id="PS50103">
    <property type="entry name" value="ZF_C3H1"/>
    <property type="match status" value="1"/>
</dbReference>
<dbReference type="InterPro" id="IPR048995">
    <property type="entry name" value="STL11/RBM22-like_N"/>
</dbReference>
<dbReference type="OrthoDB" id="10259600at2759"/>
<dbReference type="InterPro" id="IPR000571">
    <property type="entry name" value="Znf_CCCH"/>
</dbReference>
<dbReference type="InterPro" id="IPR036855">
    <property type="entry name" value="Znf_CCCH_sf"/>
</dbReference>
<dbReference type="GO" id="GO:0071007">
    <property type="term" value="C:U2-type catalytic step 2 spliceosome"/>
    <property type="evidence" value="ECO:0007669"/>
    <property type="project" value="TreeGrafter"/>
</dbReference>